<gene>
    <name evidence="1" type="ORF">HNQ69_001508</name>
</gene>
<dbReference type="RefSeq" id="WP_183229284.1">
    <property type="nucleotide sequence ID" value="NZ_JACHIM010000009.1"/>
</dbReference>
<accession>A0A840NRA3</accession>
<dbReference type="AlphaFoldDB" id="A0A840NRA3"/>
<reference evidence="1 2" key="1">
    <citation type="submission" date="2020-08" db="EMBL/GenBank/DDBJ databases">
        <title>Genomic Encyclopedia of Type Strains, Phase IV (KMG-IV): sequencing the most valuable type-strain genomes for metagenomic binning, comparative biology and taxonomic classification.</title>
        <authorList>
            <person name="Goeker M."/>
        </authorList>
    </citation>
    <scope>NUCLEOTIDE SEQUENCE [LARGE SCALE GENOMIC DNA]</scope>
    <source>
        <strain evidence="1 2">DSM 28538</strain>
    </source>
</reference>
<name>A0A840NRA3_9HYPH</name>
<sequence length="54" mass="6174">MSTIFEVKQKLIAQAGTIAEMLLPQGQRRANHWIVGNPHGFYLSPHFNVTLQRQ</sequence>
<comment type="caution">
    <text evidence="1">The sequence shown here is derived from an EMBL/GenBank/DDBJ whole genome shotgun (WGS) entry which is preliminary data.</text>
</comment>
<keyword evidence="2" id="KW-1185">Reference proteome</keyword>
<evidence type="ECO:0000313" key="1">
    <source>
        <dbReference type="EMBL" id="MBB5074370.1"/>
    </source>
</evidence>
<proteinExistence type="predicted"/>
<evidence type="ECO:0000313" key="2">
    <source>
        <dbReference type="Proteomes" id="UP000561417"/>
    </source>
</evidence>
<dbReference type="Proteomes" id="UP000561417">
    <property type="component" value="Unassembled WGS sequence"/>
</dbReference>
<organism evidence="1 2">
    <name type="scientific">Bartonella callosciuri</name>
    <dbReference type="NCBI Taxonomy" id="686223"/>
    <lineage>
        <taxon>Bacteria</taxon>
        <taxon>Pseudomonadati</taxon>
        <taxon>Pseudomonadota</taxon>
        <taxon>Alphaproteobacteria</taxon>
        <taxon>Hyphomicrobiales</taxon>
        <taxon>Bartonellaceae</taxon>
        <taxon>Bartonella</taxon>
    </lineage>
</organism>
<protein>
    <submittedName>
        <fullName evidence="1">Uncharacterized protein</fullName>
    </submittedName>
</protein>
<dbReference type="EMBL" id="JACHIM010000009">
    <property type="protein sequence ID" value="MBB5074370.1"/>
    <property type="molecule type" value="Genomic_DNA"/>
</dbReference>